<sequence length="334" mass="38488">MRFLDEMEIKAREYEKSVTEMVDGLHTLPRIHDFTTDDALYGGATVYADVADWSVFPMMFIDFLMIMLIWTILLLVNRDYIHVFFGLLNSLFSAHLFCQFTYTVLFMFMGWNATNFLYLTFILNRTVTLFLGTGSVALILIGLATHLNRRPPRKFEWKIYLPLLAMSALFSFALLQEVPRRFWHWMAVCFEIFALIFASNILFLTILLAPCRKDAKSNLVGLFFYQIFVVSALLTADVASISAVAAISKFTEVAQCTLSKAPALQFPCGDIFFLVDNSYFIRPFTVYLPAILFLPSLRKNLPWRIWGKPAEPEVPEEVLRKRTDHRVPSETMSE</sequence>
<name>A0AA36D8E9_9BILA</name>
<proteinExistence type="predicted"/>
<dbReference type="EMBL" id="CATQJA010002664">
    <property type="protein sequence ID" value="CAJ0582712.1"/>
    <property type="molecule type" value="Genomic_DNA"/>
</dbReference>
<feature type="transmembrane region" description="Helical" evidence="1">
    <location>
        <begin position="129"/>
        <end position="147"/>
    </location>
</feature>
<feature type="transmembrane region" description="Helical" evidence="1">
    <location>
        <begin position="55"/>
        <end position="76"/>
    </location>
</feature>
<feature type="transmembrane region" description="Helical" evidence="1">
    <location>
        <begin position="182"/>
        <end position="210"/>
    </location>
</feature>
<protein>
    <submittedName>
        <fullName evidence="2">Uncharacterized protein</fullName>
    </submittedName>
</protein>
<comment type="caution">
    <text evidence="2">The sequence shown here is derived from an EMBL/GenBank/DDBJ whole genome shotgun (WGS) entry which is preliminary data.</text>
</comment>
<organism evidence="2 3">
    <name type="scientific">Mesorhabditis spiculigera</name>
    <dbReference type="NCBI Taxonomy" id="96644"/>
    <lineage>
        <taxon>Eukaryota</taxon>
        <taxon>Metazoa</taxon>
        <taxon>Ecdysozoa</taxon>
        <taxon>Nematoda</taxon>
        <taxon>Chromadorea</taxon>
        <taxon>Rhabditida</taxon>
        <taxon>Rhabditina</taxon>
        <taxon>Rhabditomorpha</taxon>
        <taxon>Rhabditoidea</taxon>
        <taxon>Rhabditidae</taxon>
        <taxon>Mesorhabditinae</taxon>
        <taxon>Mesorhabditis</taxon>
    </lineage>
</organism>
<evidence type="ECO:0000256" key="1">
    <source>
        <dbReference type="SAM" id="Phobius"/>
    </source>
</evidence>
<evidence type="ECO:0000313" key="3">
    <source>
        <dbReference type="Proteomes" id="UP001177023"/>
    </source>
</evidence>
<accession>A0AA36D8E9</accession>
<keyword evidence="3" id="KW-1185">Reference proteome</keyword>
<feature type="transmembrane region" description="Helical" evidence="1">
    <location>
        <begin position="83"/>
        <end position="109"/>
    </location>
</feature>
<feature type="non-terminal residue" evidence="2">
    <location>
        <position position="1"/>
    </location>
</feature>
<gene>
    <name evidence="2" type="ORF">MSPICULIGERA_LOCUS20842</name>
</gene>
<evidence type="ECO:0000313" key="2">
    <source>
        <dbReference type="EMBL" id="CAJ0582712.1"/>
    </source>
</evidence>
<keyword evidence="1" id="KW-0812">Transmembrane</keyword>
<reference evidence="2" key="1">
    <citation type="submission" date="2023-06" db="EMBL/GenBank/DDBJ databases">
        <authorList>
            <person name="Delattre M."/>
        </authorList>
    </citation>
    <scope>NUCLEOTIDE SEQUENCE</scope>
    <source>
        <strain evidence="2">AF72</strain>
    </source>
</reference>
<feature type="transmembrane region" description="Helical" evidence="1">
    <location>
        <begin position="279"/>
        <end position="297"/>
    </location>
</feature>
<keyword evidence="1" id="KW-1133">Transmembrane helix</keyword>
<keyword evidence="1" id="KW-0472">Membrane</keyword>
<feature type="transmembrane region" description="Helical" evidence="1">
    <location>
        <begin position="159"/>
        <end position="176"/>
    </location>
</feature>
<dbReference type="Proteomes" id="UP001177023">
    <property type="component" value="Unassembled WGS sequence"/>
</dbReference>
<dbReference type="AlphaFoldDB" id="A0AA36D8E9"/>
<feature type="transmembrane region" description="Helical" evidence="1">
    <location>
        <begin position="222"/>
        <end position="247"/>
    </location>
</feature>